<evidence type="ECO:0000313" key="1">
    <source>
        <dbReference type="EMBL" id="RHE57129.1"/>
    </source>
</evidence>
<dbReference type="EMBL" id="QSKL01000021">
    <property type="protein sequence ID" value="RHE57129.1"/>
    <property type="molecule type" value="Genomic_DNA"/>
</dbReference>
<evidence type="ECO:0000313" key="2">
    <source>
        <dbReference type="Proteomes" id="UP000284640"/>
    </source>
</evidence>
<dbReference type="SUPFAM" id="SSF53300">
    <property type="entry name" value="vWA-like"/>
    <property type="match status" value="1"/>
</dbReference>
<sequence length="483" mass="56654">MNTTVTRYDTAFYVQALDRFVATGECAETDTEPLYAYLLSVMNDSMVKVQVLGDEVCARIFYDTMIQFIQLNLEKERYNLRKSQSERTGMKLVLEWSMAKRKDGWQALLQQISDKYREYGFDSRFYRSHFGTEGGYADDEVWEKMVDDWEDAFQLKMHEEKEKEIAFRKDALELRLRSNLKDIPEYIRQNRVDKDEFFQTWGMMSGLWNTVDFERIRKIVRIQRSCPEIVKVARKMGRMADDEGREQIRVAEGNVYKMEHSSKCDILGISTGNDLNALLPIELAHSADSELEDLFVYKYLTRKLQTFRYKSEIMQPARRIETKPARPKGPMIVCLDTSGSMAGKPEKIAHSLLIKLLEIADRQRRNCFLIAFSVSIHPIDVRKERVRLLEFFSKTACGDTDATRMLEATFRLLKEGKEYMNADVLWVSDFKIPHSSPVFMEEIRRCREAGTHFYGLQIGITDNEWAPFFDHIYRVEYTPSQQY</sequence>
<gene>
    <name evidence="1" type="ORF">DW729_16595</name>
</gene>
<dbReference type="RefSeq" id="WP_118931196.1">
    <property type="nucleotide sequence ID" value="NZ_JAHONI010000003.1"/>
</dbReference>
<dbReference type="InterPro" id="IPR036465">
    <property type="entry name" value="vWFA_dom_sf"/>
</dbReference>
<dbReference type="PANTHER" id="PTHR36846:SF1">
    <property type="entry name" value="PROTEIN VIAA"/>
    <property type="match status" value="1"/>
</dbReference>
<dbReference type="Proteomes" id="UP000284640">
    <property type="component" value="Unassembled WGS sequence"/>
</dbReference>
<name>A0A414JLW5_BACUN</name>
<comment type="caution">
    <text evidence="1">The sequence shown here is derived from an EMBL/GenBank/DDBJ whole genome shotgun (WGS) entry which is preliminary data.</text>
</comment>
<accession>A0A414JLW5</accession>
<dbReference type="PANTHER" id="PTHR36846">
    <property type="entry name" value="PROTEIN VIAA"/>
    <property type="match status" value="1"/>
</dbReference>
<evidence type="ECO:0008006" key="3">
    <source>
        <dbReference type="Google" id="ProtNLM"/>
    </source>
</evidence>
<organism evidence="1 2">
    <name type="scientific">Bacteroides uniformis</name>
    <dbReference type="NCBI Taxonomy" id="820"/>
    <lineage>
        <taxon>Bacteria</taxon>
        <taxon>Pseudomonadati</taxon>
        <taxon>Bacteroidota</taxon>
        <taxon>Bacteroidia</taxon>
        <taxon>Bacteroidales</taxon>
        <taxon>Bacteroidaceae</taxon>
        <taxon>Bacteroides</taxon>
    </lineage>
</organism>
<dbReference type="AlphaFoldDB" id="A0A414JLW5"/>
<proteinExistence type="predicted"/>
<protein>
    <recommendedName>
        <fullName evidence="3">VWA domain-containing protein</fullName>
    </recommendedName>
</protein>
<reference evidence="1 2" key="1">
    <citation type="submission" date="2018-08" db="EMBL/GenBank/DDBJ databases">
        <title>A genome reference for cultivated species of the human gut microbiota.</title>
        <authorList>
            <person name="Zou Y."/>
            <person name="Xue W."/>
            <person name="Luo G."/>
        </authorList>
    </citation>
    <scope>NUCLEOTIDE SEQUENCE [LARGE SCALE GENOMIC DNA]</scope>
    <source>
        <strain evidence="1 2">AM27-46</strain>
    </source>
</reference>